<name>A0AC34R6Y4_9BILA</name>
<reference evidence="2" key="1">
    <citation type="submission" date="2022-11" db="UniProtKB">
        <authorList>
            <consortium name="WormBaseParasite"/>
        </authorList>
    </citation>
    <scope>IDENTIFICATION</scope>
</reference>
<organism evidence="1 2">
    <name type="scientific">Panagrolaimus sp. JU765</name>
    <dbReference type="NCBI Taxonomy" id="591449"/>
    <lineage>
        <taxon>Eukaryota</taxon>
        <taxon>Metazoa</taxon>
        <taxon>Ecdysozoa</taxon>
        <taxon>Nematoda</taxon>
        <taxon>Chromadorea</taxon>
        <taxon>Rhabditida</taxon>
        <taxon>Tylenchina</taxon>
        <taxon>Panagrolaimomorpha</taxon>
        <taxon>Panagrolaimoidea</taxon>
        <taxon>Panagrolaimidae</taxon>
        <taxon>Panagrolaimus</taxon>
    </lineage>
</organism>
<sequence length="301" mass="33210">MLSFKVFKSSPLLSISRTFASTTTSSPEHGNHDLFEREVYLENRVARIVLNAPKIRNSLSFNLMDSLLKELKGMNEIQKLRAVIIAGKGPAFSAGHDLKELTSQTGVDYHKKLFAKCSELMSFVQHMQLPVIAEVDGVAAAAGCQLVSSCDVVVASPKSTFMVPGQKVGLFCSTPGIALVRTVSRKIAMDMLLTARSITAQEALQAEALQAGLVSRISKEGEEPRIEALKVAEQICQFSRSVTALGKLFFYTQVELSQRDAYRYGEAVMVENLKLKDAQEGIDAFIKKRHPEFQHNDDKVQ</sequence>
<accession>A0AC34R6Y4</accession>
<dbReference type="Proteomes" id="UP000887576">
    <property type="component" value="Unplaced"/>
</dbReference>
<proteinExistence type="predicted"/>
<protein>
    <submittedName>
        <fullName evidence="2">Enoyl-CoA hydratase domain-containing protein 3, mitochondrial</fullName>
    </submittedName>
</protein>
<evidence type="ECO:0000313" key="2">
    <source>
        <dbReference type="WBParaSite" id="JU765_v2.g3982.t2"/>
    </source>
</evidence>
<dbReference type="WBParaSite" id="JU765_v2.g3982.t2">
    <property type="protein sequence ID" value="JU765_v2.g3982.t2"/>
    <property type="gene ID" value="JU765_v2.g3982"/>
</dbReference>
<evidence type="ECO:0000313" key="1">
    <source>
        <dbReference type="Proteomes" id="UP000887576"/>
    </source>
</evidence>